<dbReference type="Gene3D" id="3.30.70.250">
    <property type="entry name" value="Malonyl-CoA ACP transacylase, ACP-binding"/>
    <property type="match status" value="1"/>
</dbReference>
<dbReference type="EC" id="2.3.1.39" evidence="4"/>
<evidence type="ECO:0000256" key="4">
    <source>
        <dbReference type="PIRNR" id="PIRNR000446"/>
    </source>
</evidence>
<dbReference type="eggNOG" id="COG0331">
    <property type="taxonomic scope" value="Bacteria"/>
</dbReference>
<proteinExistence type="inferred from homology"/>
<feature type="active site" evidence="5">
    <location>
        <position position="194"/>
    </location>
</feature>
<dbReference type="InterPro" id="IPR001227">
    <property type="entry name" value="Ac_transferase_dom_sf"/>
</dbReference>
<dbReference type="InterPro" id="IPR016036">
    <property type="entry name" value="Malonyl_transacylase_ACP-bd"/>
</dbReference>
<keyword evidence="2 4" id="KW-0012">Acyltransferase</keyword>
<dbReference type="STRING" id="670487.Ocepr_1367"/>
<protein>
    <recommendedName>
        <fullName evidence="4">Malonyl CoA-acyl carrier protein transacylase</fullName>
        <ecNumber evidence="4">2.3.1.39</ecNumber>
    </recommendedName>
</protein>
<evidence type="ECO:0000256" key="2">
    <source>
        <dbReference type="ARBA" id="ARBA00023315"/>
    </source>
</evidence>
<evidence type="ECO:0000313" key="8">
    <source>
        <dbReference type="Proteomes" id="UP000008722"/>
    </source>
</evidence>
<feature type="domain" description="Malonyl-CoA:ACP transacylase (MAT)" evidence="6">
    <location>
        <begin position="5"/>
        <end position="302"/>
    </location>
</feature>
<dbReference type="Pfam" id="PF00698">
    <property type="entry name" value="Acyl_transf_1"/>
    <property type="match status" value="1"/>
</dbReference>
<dbReference type="PIRSF" id="PIRSF000446">
    <property type="entry name" value="Mct"/>
    <property type="match status" value="1"/>
</dbReference>
<dbReference type="EMBL" id="CP002361">
    <property type="protein sequence ID" value="ADR36823.1"/>
    <property type="molecule type" value="Genomic_DNA"/>
</dbReference>
<dbReference type="InterPro" id="IPR024925">
    <property type="entry name" value="Malonyl_CoA-ACP_transAc"/>
</dbReference>
<dbReference type="PANTHER" id="PTHR42681:SF1">
    <property type="entry name" value="MALONYL-COA-ACYL CARRIER PROTEIN TRANSACYLASE, MITOCHONDRIAL"/>
    <property type="match status" value="1"/>
</dbReference>
<dbReference type="InterPro" id="IPR014043">
    <property type="entry name" value="Acyl_transferase_dom"/>
</dbReference>
<dbReference type="Gene3D" id="3.40.366.10">
    <property type="entry name" value="Malonyl-Coenzyme A Acyl Carrier Protein, domain 2"/>
    <property type="match status" value="1"/>
</dbReference>
<dbReference type="PANTHER" id="PTHR42681">
    <property type="entry name" value="MALONYL-COA-ACYL CARRIER PROTEIN TRANSACYLASE, MITOCHONDRIAL"/>
    <property type="match status" value="1"/>
</dbReference>
<dbReference type="SUPFAM" id="SSF52151">
    <property type="entry name" value="FabD/lysophospholipase-like"/>
    <property type="match status" value="1"/>
</dbReference>
<dbReference type="RefSeq" id="WP_013457993.1">
    <property type="nucleotide sequence ID" value="NC_014761.1"/>
</dbReference>
<feature type="active site" evidence="5">
    <location>
        <position position="89"/>
    </location>
</feature>
<organism evidence="7 8">
    <name type="scientific">Oceanithermus profundus (strain DSM 14977 / NBRC 100410 / VKM B-2274 / 506)</name>
    <dbReference type="NCBI Taxonomy" id="670487"/>
    <lineage>
        <taxon>Bacteria</taxon>
        <taxon>Thermotogati</taxon>
        <taxon>Deinococcota</taxon>
        <taxon>Deinococci</taxon>
        <taxon>Thermales</taxon>
        <taxon>Thermaceae</taxon>
        <taxon>Oceanithermus</taxon>
    </lineage>
</organism>
<evidence type="ECO:0000256" key="5">
    <source>
        <dbReference type="PIRSR" id="PIRSR000446-1"/>
    </source>
</evidence>
<sequence length="305" mass="32595">MFAALFPGQGSQKVGMGRAFAEGSAAARAVFERAEAALPGLLDTIWEGPEEALRLTENQQPALLAVSAAAWAAWREAGGPDPAYAAGHSLGEWSAHVAAGTLELEDALRLVRNRGRYMQEAVPEGEGAMAAILKLDEAAVREVVQRTEGVWIANLNSPGQVVISGRKEAVEAAAAQLKERRGRVVPLKVSAPFHSELMAPAREALARDLARVELRTPRFPVFSNVTAEPATDPERIRELLLAQITAPVRWVEILEGMHGRGVTTFVELGSGNVLTGLVRRTLPEARALNAEEPEGLAAALKEVVS</sequence>
<dbReference type="GO" id="GO:0004314">
    <property type="term" value="F:[acyl-carrier-protein] S-malonyltransferase activity"/>
    <property type="evidence" value="ECO:0007669"/>
    <property type="project" value="UniProtKB-EC"/>
</dbReference>
<comment type="catalytic activity">
    <reaction evidence="3 4">
        <text>holo-[ACP] + malonyl-CoA = malonyl-[ACP] + CoA</text>
        <dbReference type="Rhea" id="RHEA:41792"/>
        <dbReference type="Rhea" id="RHEA-COMP:9623"/>
        <dbReference type="Rhea" id="RHEA-COMP:9685"/>
        <dbReference type="ChEBI" id="CHEBI:57287"/>
        <dbReference type="ChEBI" id="CHEBI:57384"/>
        <dbReference type="ChEBI" id="CHEBI:64479"/>
        <dbReference type="ChEBI" id="CHEBI:78449"/>
        <dbReference type="EC" id="2.3.1.39"/>
    </reaction>
</comment>
<evidence type="ECO:0000256" key="3">
    <source>
        <dbReference type="ARBA" id="ARBA00048462"/>
    </source>
</evidence>
<dbReference type="FunFam" id="3.30.70.250:FF:000001">
    <property type="entry name" value="Malonyl CoA-acyl carrier protein transacylase"/>
    <property type="match status" value="1"/>
</dbReference>
<dbReference type="InterPro" id="IPR050858">
    <property type="entry name" value="Mal-CoA-ACP_Trans/PKS_FabD"/>
</dbReference>
<reference evidence="7 8" key="2">
    <citation type="journal article" date="2011" name="Stand. Genomic Sci.">
        <title>Complete genome sequence of Oceanithermus profundus type strain (506).</title>
        <authorList>
            <person name="Pati A."/>
            <person name="Zhang X."/>
            <person name="Lapidus A."/>
            <person name="Nolan M."/>
            <person name="Lucas S."/>
            <person name="Del Rio T.G."/>
            <person name="Tice H."/>
            <person name="Cheng J.F."/>
            <person name="Tapia R."/>
            <person name="Han C."/>
            <person name="Goodwin L."/>
            <person name="Pitluck S."/>
            <person name="Liolios K."/>
            <person name="Pagani I."/>
            <person name="Ivanova N."/>
            <person name="Mavromatis K."/>
            <person name="Chen A."/>
            <person name="Palaniappan K."/>
            <person name="Hauser L."/>
            <person name="Jeffries C.D."/>
            <person name="Brambilla E.M."/>
            <person name="Rohl A."/>
            <person name="Mwirichia R."/>
            <person name="Rohde M."/>
            <person name="Tindall B.J."/>
            <person name="Sikorski J."/>
            <person name="Wirth R."/>
            <person name="Goker M."/>
            <person name="Woyke T."/>
            <person name="Detter J.C."/>
            <person name="Bristow J."/>
            <person name="Eisen J.A."/>
            <person name="Markowitz V."/>
            <person name="Hugenholtz P."/>
            <person name="Kyrpides N.C."/>
            <person name="Klenk H.P."/>
            <person name="Land M."/>
        </authorList>
    </citation>
    <scope>NUCLEOTIDE SEQUENCE [LARGE SCALE GENOMIC DNA]</scope>
    <source>
        <strain evidence="8">DSM 14977 / NBRC 100410 / VKM B-2274 / 506</strain>
    </source>
</reference>
<comment type="similarity">
    <text evidence="4">Belongs to the fabD family.</text>
</comment>
<dbReference type="GO" id="GO:0005829">
    <property type="term" value="C:cytosol"/>
    <property type="evidence" value="ECO:0007669"/>
    <property type="project" value="TreeGrafter"/>
</dbReference>
<keyword evidence="1 4" id="KW-0808">Transferase</keyword>
<name>E4U8Z3_OCEP5</name>
<gene>
    <name evidence="7" type="ordered locus">Ocepr_1367</name>
</gene>
<dbReference type="SMART" id="SM00827">
    <property type="entry name" value="PKS_AT"/>
    <property type="match status" value="1"/>
</dbReference>
<dbReference type="InterPro" id="IPR004410">
    <property type="entry name" value="Malonyl_CoA-ACP_transAc_FabD"/>
</dbReference>
<dbReference type="InterPro" id="IPR016035">
    <property type="entry name" value="Acyl_Trfase/lysoPLipase"/>
</dbReference>
<accession>E4U8Z3</accession>
<dbReference type="Proteomes" id="UP000008722">
    <property type="component" value="Chromosome"/>
</dbReference>
<dbReference type="AlphaFoldDB" id="E4U8Z3"/>
<reference evidence="8" key="1">
    <citation type="submission" date="2010-11" db="EMBL/GenBank/DDBJ databases">
        <title>The complete sequence of chromosome of Oceanithermus profundus DSM 14977.</title>
        <authorList>
            <consortium name="US DOE Joint Genome Institute (JGI-PGF)"/>
            <person name="Lucas S."/>
            <person name="Copeland A."/>
            <person name="Lapidus A."/>
            <person name="Bruce D."/>
            <person name="Goodwin L."/>
            <person name="Pitluck S."/>
            <person name="Kyrpides N."/>
            <person name="Mavromatis K."/>
            <person name="Pagani I."/>
            <person name="Ivanova N."/>
            <person name="Zhang X."/>
            <person name="Brettin T."/>
            <person name="Detter J.C."/>
            <person name="Tapia R."/>
            <person name="Han C."/>
            <person name="Land M."/>
            <person name="Hauser L."/>
            <person name="Markowitz V."/>
            <person name="Cheng J.-F."/>
            <person name="Hugenholtz P."/>
            <person name="Woyke T."/>
            <person name="Wu D."/>
            <person name="Tindall B."/>
            <person name="Faehnrich R."/>
            <person name="Brambilla E."/>
            <person name="Klenk H.-P."/>
            <person name="Eisen J.A."/>
        </authorList>
    </citation>
    <scope>NUCLEOTIDE SEQUENCE [LARGE SCALE GENOMIC DNA]</scope>
    <source>
        <strain evidence="8">DSM 14977 / NBRC 100410 / VKM B-2274 / 506</strain>
    </source>
</reference>
<dbReference type="GO" id="GO:0006633">
    <property type="term" value="P:fatty acid biosynthetic process"/>
    <property type="evidence" value="ECO:0007669"/>
    <property type="project" value="TreeGrafter"/>
</dbReference>
<evidence type="ECO:0000259" key="6">
    <source>
        <dbReference type="SMART" id="SM00827"/>
    </source>
</evidence>
<dbReference type="HOGENOM" id="CLU_030558_1_1_0"/>
<dbReference type="OrthoDB" id="9805460at2"/>
<evidence type="ECO:0000256" key="1">
    <source>
        <dbReference type="ARBA" id="ARBA00022679"/>
    </source>
</evidence>
<dbReference type="NCBIfam" id="TIGR00128">
    <property type="entry name" value="fabD"/>
    <property type="match status" value="1"/>
</dbReference>
<dbReference type="KEGG" id="opr:Ocepr_1367"/>
<evidence type="ECO:0000313" key="7">
    <source>
        <dbReference type="EMBL" id="ADR36823.1"/>
    </source>
</evidence>
<dbReference type="SUPFAM" id="SSF55048">
    <property type="entry name" value="Probable ACP-binding domain of malonyl-CoA ACP transacylase"/>
    <property type="match status" value="1"/>
</dbReference>
<keyword evidence="8" id="KW-1185">Reference proteome</keyword>